<sequence>MQNKSTKPKQAPILVQIGIFSTILFVSSLISALFPASFPAPTPVVGLVILYLLLTFKIVKLEWVDSFGSFLISIIAFLFVPSGISLLGSLDVMQKQGFQIIAVVIISTVIMLAVTYFVAYTIIVMRRKFSARKAQKEGLK</sequence>
<accession>A0A0R1GW29</accession>
<reference evidence="7 8" key="1">
    <citation type="journal article" date="2015" name="Genome Announc.">
        <title>Expanding the biotechnology potential of lactobacilli through comparative genomics of 213 strains and associated genera.</title>
        <authorList>
            <person name="Sun Z."/>
            <person name="Harris H.M."/>
            <person name="McCann A."/>
            <person name="Guo C."/>
            <person name="Argimon S."/>
            <person name="Zhang W."/>
            <person name="Yang X."/>
            <person name="Jeffery I.B."/>
            <person name="Cooney J.C."/>
            <person name="Kagawa T.F."/>
            <person name="Liu W."/>
            <person name="Song Y."/>
            <person name="Salvetti E."/>
            <person name="Wrobel A."/>
            <person name="Rasinkangas P."/>
            <person name="Parkhill J."/>
            <person name="Rea M.C."/>
            <person name="O'Sullivan O."/>
            <person name="Ritari J."/>
            <person name="Douillard F.P."/>
            <person name="Paul Ross R."/>
            <person name="Yang R."/>
            <person name="Briner A.E."/>
            <person name="Felis G.E."/>
            <person name="de Vos W.M."/>
            <person name="Barrangou R."/>
            <person name="Klaenhammer T.R."/>
            <person name="Caufield P.W."/>
            <person name="Cui Y."/>
            <person name="Zhang H."/>
            <person name="O'Toole P.W."/>
        </authorList>
    </citation>
    <scope>NUCLEOTIDE SEQUENCE [LARGE SCALE GENOMIC DNA]</scope>
    <source>
        <strain evidence="7 8">DSM 20534</strain>
    </source>
</reference>
<keyword evidence="8" id="KW-1185">Reference proteome</keyword>
<evidence type="ECO:0000256" key="6">
    <source>
        <dbReference type="SAM" id="Phobius"/>
    </source>
</evidence>
<dbReference type="AlphaFoldDB" id="A0A0R1GW29"/>
<dbReference type="RefSeq" id="WP_054746393.1">
    <property type="nucleotide sequence ID" value="NZ_AZCV01000002.1"/>
</dbReference>
<evidence type="ECO:0008006" key="9">
    <source>
        <dbReference type="Google" id="ProtNLM"/>
    </source>
</evidence>
<dbReference type="InterPro" id="IPR005538">
    <property type="entry name" value="LrgA/CidA"/>
</dbReference>
<proteinExistence type="predicted"/>
<name>A0A0R1GW29_9LACO</name>
<feature type="transmembrane region" description="Helical" evidence="6">
    <location>
        <begin position="40"/>
        <end position="59"/>
    </location>
</feature>
<dbReference type="PANTHER" id="PTHR33931:SF4">
    <property type="entry name" value="ANTIHOLIN-LIKE PROTEIN LRGA"/>
    <property type="match status" value="1"/>
</dbReference>
<evidence type="ECO:0000256" key="1">
    <source>
        <dbReference type="ARBA" id="ARBA00004651"/>
    </source>
</evidence>
<evidence type="ECO:0000256" key="2">
    <source>
        <dbReference type="ARBA" id="ARBA00022475"/>
    </source>
</evidence>
<dbReference type="GO" id="GO:0005886">
    <property type="term" value="C:plasma membrane"/>
    <property type="evidence" value="ECO:0007669"/>
    <property type="project" value="UniProtKB-SubCell"/>
</dbReference>
<keyword evidence="5 6" id="KW-0472">Membrane</keyword>
<evidence type="ECO:0000256" key="5">
    <source>
        <dbReference type="ARBA" id="ARBA00023136"/>
    </source>
</evidence>
<keyword evidence="2" id="KW-1003">Cell membrane</keyword>
<dbReference type="PATRIC" id="fig|1423722.3.peg.961"/>
<feature type="transmembrane region" description="Helical" evidence="6">
    <location>
        <begin position="66"/>
        <end position="88"/>
    </location>
</feature>
<keyword evidence="4 6" id="KW-1133">Transmembrane helix</keyword>
<dbReference type="PANTHER" id="PTHR33931">
    <property type="entry name" value="HOLIN-LIKE PROTEIN CIDA-RELATED"/>
    <property type="match status" value="1"/>
</dbReference>
<evidence type="ECO:0000256" key="4">
    <source>
        <dbReference type="ARBA" id="ARBA00022989"/>
    </source>
</evidence>
<gene>
    <name evidence="7" type="ORF">FC62_GL000945</name>
</gene>
<evidence type="ECO:0000313" key="7">
    <source>
        <dbReference type="EMBL" id="KRK38168.1"/>
    </source>
</evidence>
<dbReference type="Pfam" id="PF03788">
    <property type="entry name" value="LrgA"/>
    <property type="match status" value="1"/>
</dbReference>
<organism evidence="7 8">
    <name type="scientific">Amylolactobacillus amylotrophicus DSM 20534</name>
    <dbReference type="NCBI Taxonomy" id="1423722"/>
    <lineage>
        <taxon>Bacteria</taxon>
        <taxon>Bacillati</taxon>
        <taxon>Bacillota</taxon>
        <taxon>Bacilli</taxon>
        <taxon>Lactobacillales</taxon>
        <taxon>Lactobacillaceae</taxon>
        <taxon>Amylolactobacillus</taxon>
    </lineage>
</organism>
<feature type="transmembrane region" description="Helical" evidence="6">
    <location>
        <begin position="100"/>
        <end position="123"/>
    </location>
</feature>
<dbReference type="Proteomes" id="UP000050909">
    <property type="component" value="Unassembled WGS sequence"/>
</dbReference>
<comment type="caution">
    <text evidence="7">The sequence shown here is derived from an EMBL/GenBank/DDBJ whole genome shotgun (WGS) entry which is preliminary data.</text>
</comment>
<evidence type="ECO:0000256" key="3">
    <source>
        <dbReference type="ARBA" id="ARBA00022692"/>
    </source>
</evidence>
<feature type="transmembrane region" description="Helical" evidence="6">
    <location>
        <begin position="12"/>
        <end position="34"/>
    </location>
</feature>
<dbReference type="EMBL" id="AZCV01000002">
    <property type="protein sequence ID" value="KRK38168.1"/>
    <property type="molecule type" value="Genomic_DNA"/>
</dbReference>
<comment type="subcellular location">
    <subcellularLocation>
        <location evidence="1">Cell membrane</location>
        <topology evidence="1">Multi-pass membrane protein</topology>
    </subcellularLocation>
</comment>
<protein>
    <recommendedName>
        <fullName evidence="9">Effector of murein hydrolase LrgA</fullName>
    </recommendedName>
</protein>
<keyword evidence="3 6" id="KW-0812">Transmembrane</keyword>
<evidence type="ECO:0000313" key="8">
    <source>
        <dbReference type="Proteomes" id="UP000050909"/>
    </source>
</evidence>